<dbReference type="AlphaFoldDB" id="A0A8J3VJ69"/>
<reference evidence="1" key="1">
    <citation type="submission" date="2021-01" db="EMBL/GenBank/DDBJ databases">
        <title>Whole genome shotgun sequence of Rhizocola hellebori NBRC 109834.</title>
        <authorList>
            <person name="Komaki H."/>
            <person name="Tamura T."/>
        </authorList>
    </citation>
    <scope>NUCLEOTIDE SEQUENCE</scope>
    <source>
        <strain evidence="1">NBRC 109834</strain>
    </source>
</reference>
<gene>
    <name evidence="1" type="ORF">Rhe02_58480</name>
</gene>
<comment type="caution">
    <text evidence="1">The sequence shown here is derived from an EMBL/GenBank/DDBJ whole genome shotgun (WGS) entry which is preliminary data.</text>
</comment>
<accession>A0A8J3VJ69</accession>
<name>A0A8J3VJ69_9ACTN</name>
<dbReference type="EMBL" id="BONY01000040">
    <property type="protein sequence ID" value="GIH07781.1"/>
    <property type="molecule type" value="Genomic_DNA"/>
</dbReference>
<evidence type="ECO:0000313" key="1">
    <source>
        <dbReference type="EMBL" id="GIH07781.1"/>
    </source>
</evidence>
<keyword evidence="2" id="KW-1185">Reference proteome</keyword>
<protein>
    <submittedName>
        <fullName evidence="1">Uncharacterized protein</fullName>
    </submittedName>
</protein>
<proteinExistence type="predicted"/>
<dbReference type="Proteomes" id="UP000612899">
    <property type="component" value="Unassembled WGS sequence"/>
</dbReference>
<sequence>MQGHGGLADLEIGRRFFDRSQPHHRDEGAQLSRRHSLPFYPALPGPIFGTPEAQIVRPLRSLASHANGVRVAVAIRLPVSN</sequence>
<organism evidence="1 2">
    <name type="scientific">Rhizocola hellebori</name>
    <dbReference type="NCBI Taxonomy" id="1392758"/>
    <lineage>
        <taxon>Bacteria</taxon>
        <taxon>Bacillati</taxon>
        <taxon>Actinomycetota</taxon>
        <taxon>Actinomycetes</taxon>
        <taxon>Micromonosporales</taxon>
        <taxon>Micromonosporaceae</taxon>
        <taxon>Rhizocola</taxon>
    </lineage>
</organism>
<evidence type="ECO:0000313" key="2">
    <source>
        <dbReference type="Proteomes" id="UP000612899"/>
    </source>
</evidence>